<comment type="caution">
    <text evidence="2">The sequence shown here is derived from an EMBL/GenBank/DDBJ whole genome shotgun (WGS) entry which is preliminary data.</text>
</comment>
<dbReference type="NCBIfam" id="TIGR00199">
    <property type="entry name" value="PncC_domain"/>
    <property type="match status" value="1"/>
</dbReference>
<proteinExistence type="predicted"/>
<feature type="domain" description="CinA C-terminal" evidence="1">
    <location>
        <begin position="30"/>
        <end position="173"/>
    </location>
</feature>
<evidence type="ECO:0000259" key="1">
    <source>
        <dbReference type="Pfam" id="PF02464"/>
    </source>
</evidence>
<dbReference type="InterPro" id="IPR008136">
    <property type="entry name" value="CinA_C"/>
</dbReference>
<dbReference type="EMBL" id="MEUB01000071">
    <property type="protein sequence ID" value="OGC18573.1"/>
    <property type="molecule type" value="Genomic_DNA"/>
</dbReference>
<name>A0A1F4SFS2_UNCSA</name>
<dbReference type="InterPro" id="IPR036653">
    <property type="entry name" value="CinA-like_C"/>
</dbReference>
<sequence length="185" mass="19846">MEKEVKPFEVKLEDFYSKILSSIGKISDIEIAELLKKNHVTIAVAESMTGGLVSSRLTSIPGSSDYFIGGVISYHNRIKIQELQIPPAVIAKEGAVSKKTALLMAEGIRRKFKTDIGLAVTGCAGPDPCPPAPVGLVYVSLVGSSTSECKELNLQGTRNEIREKTTQAALGLMWCYLGGGTTDDE</sequence>
<evidence type="ECO:0000313" key="2">
    <source>
        <dbReference type="EMBL" id="OGC18573.1"/>
    </source>
</evidence>
<dbReference type="Gene3D" id="3.90.950.20">
    <property type="entry name" value="CinA-like"/>
    <property type="match status" value="1"/>
</dbReference>
<dbReference type="Proteomes" id="UP000178417">
    <property type="component" value="Unassembled WGS sequence"/>
</dbReference>
<organism evidence="2 3">
    <name type="scientific">candidate division WOR-1 bacterium RIFOXYB2_FULL_37_13</name>
    <dbReference type="NCBI Taxonomy" id="1802579"/>
    <lineage>
        <taxon>Bacteria</taxon>
        <taxon>Bacillati</taxon>
        <taxon>Saganbacteria</taxon>
    </lineage>
</organism>
<gene>
    <name evidence="2" type="ORF">A2310_02055</name>
</gene>
<dbReference type="STRING" id="1802579.A2310_02055"/>
<dbReference type="SUPFAM" id="SSF142433">
    <property type="entry name" value="CinA-like"/>
    <property type="match status" value="1"/>
</dbReference>
<reference evidence="2 3" key="1">
    <citation type="journal article" date="2016" name="Nat. Commun.">
        <title>Thousands of microbial genomes shed light on interconnected biogeochemical processes in an aquifer system.</title>
        <authorList>
            <person name="Anantharaman K."/>
            <person name="Brown C.T."/>
            <person name="Hug L.A."/>
            <person name="Sharon I."/>
            <person name="Castelle C.J."/>
            <person name="Probst A.J."/>
            <person name="Thomas B.C."/>
            <person name="Singh A."/>
            <person name="Wilkins M.J."/>
            <person name="Karaoz U."/>
            <person name="Brodie E.L."/>
            <person name="Williams K.H."/>
            <person name="Hubbard S.S."/>
            <person name="Banfield J.F."/>
        </authorList>
    </citation>
    <scope>NUCLEOTIDE SEQUENCE [LARGE SCALE GENOMIC DNA]</scope>
</reference>
<dbReference type="AlphaFoldDB" id="A0A1F4SFS2"/>
<evidence type="ECO:0000313" key="3">
    <source>
        <dbReference type="Proteomes" id="UP000178417"/>
    </source>
</evidence>
<accession>A0A1F4SFS2</accession>
<dbReference type="Pfam" id="PF02464">
    <property type="entry name" value="CinA"/>
    <property type="match status" value="1"/>
</dbReference>
<protein>
    <recommendedName>
        <fullName evidence="1">CinA C-terminal domain-containing protein</fullName>
    </recommendedName>
</protein>